<dbReference type="InterPro" id="IPR048590">
    <property type="entry name" value="CusS-like_sensor"/>
</dbReference>
<evidence type="ECO:0000256" key="9">
    <source>
        <dbReference type="ARBA" id="ARBA00023012"/>
    </source>
</evidence>
<dbReference type="GO" id="GO:0005524">
    <property type="term" value="F:ATP binding"/>
    <property type="evidence" value="ECO:0007669"/>
    <property type="project" value="UniProtKB-KW"/>
</dbReference>
<organism evidence="14 15">
    <name type="scientific">Desulfonatronospira thiodismutans ASO3-1</name>
    <dbReference type="NCBI Taxonomy" id="555779"/>
    <lineage>
        <taxon>Bacteria</taxon>
        <taxon>Pseudomonadati</taxon>
        <taxon>Thermodesulfobacteriota</taxon>
        <taxon>Desulfovibrionia</taxon>
        <taxon>Desulfovibrionales</taxon>
        <taxon>Desulfonatronovibrionaceae</taxon>
        <taxon>Desulfonatronospira</taxon>
    </lineage>
</organism>
<proteinExistence type="predicted"/>
<evidence type="ECO:0000259" key="12">
    <source>
        <dbReference type="PROSITE" id="PS50109"/>
    </source>
</evidence>
<reference evidence="14" key="1">
    <citation type="submission" date="2010-05" db="EMBL/GenBank/DDBJ databases">
        <title>The draft genome of Desulfonatronospira thiodismutans ASO3-1.</title>
        <authorList>
            <consortium name="US DOE Joint Genome Institute (JGI-PGF)"/>
            <person name="Lucas S."/>
            <person name="Copeland A."/>
            <person name="Lapidus A."/>
            <person name="Cheng J.-F."/>
            <person name="Bruce D."/>
            <person name="Goodwin L."/>
            <person name="Pitluck S."/>
            <person name="Chertkov O."/>
            <person name="Brettin T."/>
            <person name="Detter J.C."/>
            <person name="Han C."/>
            <person name="Land M.L."/>
            <person name="Hauser L."/>
            <person name="Kyrpides N."/>
            <person name="Mikhailova N."/>
            <person name="Muyzer G."/>
            <person name="Woyke T."/>
        </authorList>
    </citation>
    <scope>NUCLEOTIDE SEQUENCE [LARGE SCALE GENOMIC DNA]</scope>
    <source>
        <strain evidence="14">ASO3-1</strain>
    </source>
</reference>
<evidence type="ECO:0000256" key="11">
    <source>
        <dbReference type="SAM" id="MobiDB-lite"/>
    </source>
</evidence>
<evidence type="ECO:0000256" key="5">
    <source>
        <dbReference type="ARBA" id="ARBA00022679"/>
    </source>
</evidence>
<name>D6ST37_9BACT</name>
<dbReference type="InterPro" id="IPR036097">
    <property type="entry name" value="HisK_dim/P_sf"/>
</dbReference>
<evidence type="ECO:0000313" key="14">
    <source>
        <dbReference type="EMBL" id="EFI33853.1"/>
    </source>
</evidence>
<accession>D6ST37</accession>
<dbReference type="Proteomes" id="UP000005496">
    <property type="component" value="Unassembled WGS sequence"/>
</dbReference>
<feature type="domain" description="HAMP" evidence="13">
    <location>
        <begin position="197"/>
        <end position="249"/>
    </location>
</feature>
<dbReference type="CDD" id="cd06225">
    <property type="entry name" value="HAMP"/>
    <property type="match status" value="1"/>
</dbReference>
<evidence type="ECO:0000256" key="2">
    <source>
        <dbReference type="ARBA" id="ARBA00004370"/>
    </source>
</evidence>
<evidence type="ECO:0000256" key="8">
    <source>
        <dbReference type="ARBA" id="ARBA00022840"/>
    </source>
</evidence>
<feature type="compositionally biased region" description="Basic and acidic residues" evidence="11">
    <location>
        <begin position="356"/>
        <end position="365"/>
    </location>
</feature>
<dbReference type="Pfam" id="PF00672">
    <property type="entry name" value="HAMP"/>
    <property type="match status" value="1"/>
</dbReference>
<feature type="domain" description="Histidine kinase" evidence="12">
    <location>
        <begin position="280"/>
        <end position="487"/>
    </location>
</feature>
<dbReference type="PROSITE" id="PS50109">
    <property type="entry name" value="HIS_KIN"/>
    <property type="match status" value="1"/>
</dbReference>
<feature type="coiled-coil region" evidence="10">
    <location>
        <begin position="244"/>
        <end position="274"/>
    </location>
</feature>
<dbReference type="InterPro" id="IPR003660">
    <property type="entry name" value="HAMP_dom"/>
</dbReference>
<gene>
    <name evidence="14" type="ORF">Dthio_PD1192</name>
</gene>
<comment type="caution">
    <text evidence="14">The sequence shown here is derived from an EMBL/GenBank/DDBJ whole genome shotgun (WGS) entry which is preliminary data.</text>
</comment>
<comment type="subcellular location">
    <subcellularLocation>
        <location evidence="2">Membrane</location>
    </subcellularLocation>
</comment>
<feature type="region of interest" description="Disordered" evidence="11">
    <location>
        <begin position="342"/>
        <end position="371"/>
    </location>
</feature>
<dbReference type="OrthoDB" id="224978at2"/>
<dbReference type="InterPro" id="IPR036890">
    <property type="entry name" value="HATPase_C_sf"/>
</dbReference>
<keyword evidence="6" id="KW-0547">Nucleotide-binding</keyword>
<dbReference type="Gene3D" id="6.10.340.10">
    <property type="match status" value="1"/>
</dbReference>
<keyword evidence="7 14" id="KW-0418">Kinase</keyword>
<dbReference type="InterPro" id="IPR003594">
    <property type="entry name" value="HATPase_dom"/>
</dbReference>
<dbReference type="Pfam" id="PF21085">
    <property type="entry name" value="CusS"/>
    <property type="match status" value="1"/>
</dbReference>
<dbReference type="CDD" id="cd00082">
    <property type="entry name" value="HisKA"/>
    <property type="match status" value="1"/>
</dbReference>
<dbReference type="EMBL" id="ACJN02000003">
    <property type="protein sequence ID" value="EFI33853.1"/>
    <property type="molecule type" value="Genomic_DNA"/>
</dbReference>
<dbReference type="RefSeq" id="WP_008871202.1">
    <property type="nucleotide sequence ID" value="NZ_ACJN02000003.1"/>
</dbReference>
<dbReference type="SMART" id="SM00387">
    <property type="entry name" value="HATPase_c"/>
    <property type="match status" value="1"/>
</dbReference>
<evidence type="ECO:0000256" key="1">
    <source>
        <dbReference type="ARBA" id="ARBA00000085"/>
    </source>
</evidence>
<dbReference type="PROSITE" id="PS50885">
    <property type="entry name" value="HAMP"/>
    <property type="match status" value="1"/>
</dbReference>
<protein>
    <recommendedName>
        <fullName evidence="3">histidine kinase</fullName>
        <ecNumber evidence="3">2.7.13.3</ecNumber>
    </recommendedName>
</protein>
<dbReference type="Gene3D" id="3.30.565.10">
    <property type="entry name" value="Histidine kinase-like ATPase, C-terminal domain"/>
    <property type="match status" value="1"/>
</dbReference>
<dbReference type="PRINTS" id="PR00344">
    <property type="entry name" value="BCTRLSENSOR"/>
</dbReference>
<dbReference type="GO" id="GO:0000155">
    <property type="term" value="F:phosphorelay sensor kinase activity"/>
    <property type="evidence" value="ECO:0007669"/>
    <property type="project" value="InterPro"/>
</dbReference>
<evidence type="ECO:0000256" key="6">
    <source>
        <dbReference type="ARBA" id="ARBA00022741"/>
    </source>
</evidence>
<dbReference type="PANTHER" id="PTHR43065:SF10">
    <property type="entry name" value="PEROXIDE STRESS-ACTIVATED HISTIDINE KINASE MAK3"/>
    <property type="match status" value="1"/>
</dbReference>
<comment type="catalytic activity">
    <reaction evidence="1">
        <text>ATP + protein L-histidine = ADP + protein N-phospho-L-histidine.</text>
        <dbReference type="EC" id="2.7.13.3"/>
    </reaction>
</comment>
<sequence length="487" mass="54259">MFKKIASFSRLFSLRLALVVYVVLPLACILAVTGYLVLNALERQVEQQMQNDLELVARSIQLPLSHALERDREGSMIQALESAFAIGRVYSANVYDKDGQEIASAGRTDPDPEKDKLTELAAEGERRGEYGHVAGREVYSYFVPLTDSGGRISGLLQLTRRESDFKEDISAIRTKGVMGLGVAVFFMSALVLYGHHKALGKYFTRLTQSMSRVAGGERRHRFKPQGPREIVTIGERFNFMLDSIEKAETEIRERRQAQEELQARLRQAEKLAALGQLAAGVAHELGTPLSVVSGKAQRAQRKKGLPPELNATMQEIRQEVERMENIIRQLLDFSRRNEQQKRNVSMKQLARSAHASAEEEARNTGHELSIQEPDREIHIKADPTRIEQALVNLLKNALQSSSNALARISWGEDSGWAWFQVDDNGPGISEDIKSKLFEPFFTTKSVGMGTGLGLAVVHGIAEEHSGYVEVGQSDMGGAMFRIWLPLS</sequence>
<dbReference type="EC" id="2.7.13.3" evidence="3"/>
<keyword evidence="15" id="KW-1185">Reference proteome</keyword>
<evidence type="ECO:0000259" key="13">
    <source>
        <dbReference type="PROSITE" id="PS50885"/>
    </source>
</evidence>
<dbReference type="InterPro" id="IPR004358">
    <property type="entry name" value="Sig_transdc_His_kin-like_C"/>
</dbReference>
<keyword evidence="8" id="KW-0067">ATP-binding</keyword>
<keyword evidence="9" id="KW-0902">Two-component regulatory system</keyword>
<dbReference type="InterPro" id="IPR005467">
    <property type="entry name" value="His_kinase_dom"/>
</dbReference>
<dbReference type="Pfam" id="PF00512">
    <property type="entry name" value="HisKA"/>
    <property type="match status" value="1"/>
</dbReference>
<dbReference type="Gene3D" id="1.10.287.130">
    <property type="match status" value="1"/>
</dbReference>
<dbReference type="Pfam" id="PF02518">
    <property type="entry name" value="HATPase_c"/>
    <property type="match status" value="1"/>
</dbReference>
<keyword evidence="5" id="KW-0808">Transferase</keyword>
<evidence type="ECO:0000256" key="4">
    <source>
        <dbReference type="ARBA" id="ARBA00022553"/>
    </source>
</evidence>
<dbReference type="GO" id="GO:0016020">
    <property type="term" value="C:membrane"/>
    <property type="evidence" value="ECO:0007669"/>
    <property type="project" value="UniProtKB-SubCell"/>
</dbReference>
<dbReference type="AlphaFoldDB" id="D6ST37"/>
<dbReference type="SUPFAM" id="SSF47384">
    <property type="entry name" value="Homodimeric domain of signal transducing histidine kinase"/>
    <property type="match status" value="1"/>
</dbReference>
<dbReference type="PANTHER" id="PTHR43065">
    <property type="entry name" value="SENSOR HISTIDINE KINASE"/>
    <property type="match status" value="1"/>
</dbReference>
<evidence type="ECO:0000256" key="7">
    <source>
        <dbReference type="ARBA" id="ARBA00022777"/>
    </source>
</evidence>
<dbReference type="SUPFAM" id="SSF55874">
    <property type="entry name" value="ATPase domain of HSP90 chaperone/DNA topoisomerase II/histidine kinase"/>
    <property type="match status" value="1"/>
</dbReference>
<keyword evidence="4" id="KW-0597">Phosphoprotein</keyword>
<evidence type="ECO:0000256" key="10">
    <source>
        <dbReference type="SAM" id="Coils"/>
    </source>
</evidence>
<dbReference type="SMART" id="SM00388">
    <property type="entry name" value="HisKA"/>
    <property type="match status" value="1"/>
</dbReference>
<dbReference type="InterPro" id="IPR003661">
    <property type="entry name" value="HisK_dim/P_dom"/>
</dbReference>
<dbReference type="eggNOG" id="COG4191">
    <property type="taxonomic scope" value="Bacteria"/>
</dbReference>
<keyword evidence="10" id="KW-0175">Coiled coil</keyword>
<evidence type="ECO:0000256" key="3">
    <source>
        <dbReference type="ARBA" id="ARBA00012438"/>
    </source>
</evidence>
<evidence type="ECO:0000313" key="15">
    <source>
        <dbReference type="Proteomes" id="UP000005496"/>
    </source>
</evidence>